<reference evidence="2" key="1">
    <citation type="submission" date="2023-03" db="EMBL/GenBank/DDBJ databases">
        <title>Edaphobacter sp.</title>
        <authorList>
            <person name="Huber K.J."/>
            <person name="Papendorf J."/>
            <person name="Pilke C."/>
            <person name="Bunk B."/>
            <person name="Sproeer C."/>
            <person name="Pester M."/>
        </authorList>
    </citation>
    <scope>NUCLEOTIDE SEQUENCE</scope>
    <source>
        <strain evidence="2">DSM 110680</strain>
    </source>
</reference>
<accession>A0AAU7DLI7</accession>
<keyword evidence="1" id="KW-0175">Coiled coil</keyword>
<name>A0AAU7DLI7_9BACT</name>
<proteinExistence type="predicted"/>
<protein>
    <submittedName>
        <fullName evidence="2">Uncharacterized protein</fullName>
    </submittedName>
</protein>
<gene>
    <name evidence="2" type="ORF">P8935_04095</name>
</gene>
<organism evidence="2">
    <name type="scientific">Telmatobacter sp. DSM 110680</name>
    <dbReference type="NCBI Taxonomy" id="3036704"/>
    <lineage>
        <taxon>Bacteria</taxon>
        <taxon>Pseudomonadati</taxon>
        <taxon>Acidobacteriota</taxon>
        <taxon>Terriglobia</taxon>
        <taxon>Terriglobales</taxon>
        <taxon>Acidobacteriaceae</taxon>
        <taxon>Telmatobacter</taxon>
    </lineage>
</organism>
<evidence type="ECO:0000313" key="2">
    <source>
        <dbReference type="EMBL" id="XBH18520.1"/>
    </source>
</evidence>
<sequence length="121" mass="13385">MNVQGYRADYLAALEVAHENLNTIYQECEQLQLRKEQLQGALGALEPFLLSVRASSSEYHQTEPIRAEQMPVAPEPEVAKPFFRAMQAPEPVVPAAFSPMPEAILDPIQRRINSALGLAVA</sequence>
<dbReference type="AlphaFoldDB" id="A0AAU7DLI7"/>
<evidence type="ECO:0000256" key="1">
    <source>
        <dbReference type="SAM" id="Coils"/>
    </source>
</evidence>
<dbReference type="EMBL" id="CP121196">
    <property type="protein sequence ID" value="XBH18520.1"/>
    <property type="molecule type" value="Genomic_DNA"/>
</dbReference>
<feature type="coiled-coil region" evidence="1">
    <location>
        <begin position="11"/>
        <end position="41"/>
    </location>
</feature>
<dbReference type="RefSeq" id="WP_348263745.1">
    <property type="nucleotide sequence ID" value="NZ_CP121196.1"/>
</dbReference>